<protein>
    <submittedName>
        <fullName evidence="1">Uncharacterized protein</fullName>
    </submittedName>
</protein>
<sequence length="119" mass="13208">MASGMCCKIFFQRVLVAVEISTSNKQKLFWGGDSGNFHNDIVVFATLDGDIGQNSITICRFQNPSVHSFLFSTSNTVQSSISTQEFQKEDGKLTTAFHIEGTSKSPLISDSKRFTRSSW</sequence>
<keyword evidence="2" id="KW-1185">Reference proteome</keyword>
<dbReference type="EMBL" id="CP144694">
    <property type="protein sequence ID" value="WVZ01824.1"/>
    <property type="molecule type" value="Genomic_DNA"/>
</dbReference>
<accession>A0AAQ3RNG3</accession>
<evidence type="ECO:0000313" key="2">
    <source>
        <dbReference type="Proteomes" id="UP001374535"/>
    </source>
</evidence>
<name>A0AAQ3RNG3_VIGMU</name>
<dbReference type="AlphaFoldDB" id="A0AAQ3RNG3"/>
<dbReference type="Proteomes" id="UP001374535">
    <property type="component" value="Chromosome 7"/>
</dbReference>
<reference evidence="1 2" key="1">
    <citation type="journal article" date="2023" name="Life. Sci Alliance">
        <title>Evolutionary insights into 3D genome organization and epigenetic landscape of Vigna mungo.</title>
        <authorList>
            <person name="Junaid A."/>
            <person name="Singh B."/>
            <person name="Bhatia S."/>
        </authorList>
    </citation>
    <scope>NUCLEOTIDE SEQUENCE [LARGE SCALE GENOMIC DNA]</scope>
    <source>
        <strain evidence="1">Urdbean</strain>
    </source>
</reference>
<gene>
    <name evidence="1" type="ORF">V8G54_022630</name>
</gene>
<proteinExistence type="predicted"/>
<evidence type="ECO:0000313" key="1">
    <source>
        <dbReference type="EMBL" id="WVZ01824.1"/>
    </source>
</evidence>
<organism evidence="1 2">
    <name type="scientific">Vigna mungo</name>
    <name type="common">Black gram</name>
    <name type="synonym">Phaseolus mungo</name>
    <dbReference type="NCBI Taxonomy" id="3915"/>
    <lineage>
        <taxon>Eukaryota</taxon>
        <taxon>Viridiplantae</taxon>
        <taxon>Streptophyta</taxon>
        <taxon>Embryophyta</taxon>
        <taxon>Tracheophyta</taxon>
        <taxon>Spermatophyta</taxon>
        <taxon>Magnoliopsida</taxon>
        <taxon>eudicotyledons</taxon>
        <taxon>Gunneridae</taxon>
        <taxon>Pentapetalae</taxon>
        <taxon>rosids</taxon>
        <taxon>fabids</taxon>
        <taxon>Fabales</taxon>
        <taxon>Fabaceae</taxon>
        <taxon>Papilionoideae</taxon>
        <taxon>50 kb inversion clade</taxon>
        <taxon>NPAAA clade</taxon>
        <taxon>indigoferoid/millettioid clade</taxon>
        <taxon>Phaseoleae</taxon>
        <taxon>Vigna</taxon>
    </lineage>
</organism>